<dbReference type="GO" id="GO:0005507">
    <property type="term" value="F:copper ion binding"/>
    <property type="evidence" value="ECO:0007669"/>
    <property type="project" value="InterPro"/>
</dbReference>
<evidence type="ECO:0000256" key="1">
    <source>
        <dbReference type="SAM" id="SignalP"/>
    </source>
</evidence>
<dbReference type="Pfam" id="PF05275">
    <property type="entry name" value="CopB"/>
    <property type="match status" value="1"/>
</dbReference>
<dbReference type="EMBL" id="CP041165">
    <property type="protein sequence ID" value="QOP41296.1"/>
    <property type="molecule type" value="Genomic_DNA"/>
</dbReference>
<gene>
    <name evidence="2" type="ORF">FJR03_05885</name>
</gene>
<organism evidence="2 3">
    <name type="scientific">Sulfurimonas marina</name>
    <dbReference type="NCBI Taxonomy" id="2590551"/>
    <lineage>
        <taxon>Bacteria</taxon>
        <taxon>Pseudomonadati</taxon>
        <taxon>Campylobacterota</taxon>
        <taxon>Epsilonproteobacteria</taxon>
        <taxon>Campylobacterales</taxon>
        <taxon>Sulfurimonadaceae</taxon>
        <taxon>Sulfurimonas</taxon>
    </lineage>
</organism>
<reference evidence="2 3" key="1">
    <citation type="submission" date="2019-06" db="EMBL/GenBank/DDBJ databases">
        <title>Sulfurimonas gotlandica sp. nov., a chemoautotrophic and psychrotolerant epsilonproteobacterium isolated from a pelagic redoxcline, and an emended description of the genus Sulfurimonas.</title>
        <authorList>
            <person name="Wang S."/>
            <person name="Jiang L."/>
            <person name="Shao Z."/>
        </authorList>
    </citation>
    <scope>NUCLEOTIDE SEQUENCE [LARGE SCALE GENOMIC DNA]</scope>
    <source>
        <strain evidence="2 3">B2</strain>
    </source>
</reference>
<feature type="chain" id="PRO_5032840379" evidence="1">
    <location>
        <begin position="26"/>
        <end position="231"/>
    </location>
</feature>
<sequence length="231" mass="26039">MEIMNKVLLSTILTLGLATSSIASMDDDPLRATVMVDNLEYQTNDEKSLMWDSYAYVGYDIHKLYLYSEGEKGKDQSSADSENQLVYSRAISPFWDLQFGVDYDKSGGADQTWGVIGVQGLAPYFFETRAVILLGKRGSMGVRADLEYEALITQKLILTPSIAFSAYSKDNEEMEIGSGFSNIQAGMRLRYEIRREFAPYIGVEWNKNLGKTDDISPLNETYATFGLRVWF</sequence>
<dbReference type="GO" id="GO:0006878">
    <property type="term" value="P:intracellular copper ion homeostasis"/>
    <property type="evidence" value="ECO:0007669"/>
    <property type="project" value="InterPro"/>
</dbReference>
<dbReference type="InterPro" id="IPR007939">
    <property type="entry name" value="Cu-R_B_prcur"/>
</dbReference>
<accession>A0A7M1AV84</accession>
<dbReference type="KEGG" id="smax:FJR03_05885"/>
<keyword evidence="3" id="KW-1185">Reference proteome</keyword>
<dbReference type="AlphaFoldDB" id="A0A7M1AV84"/>
<dbReference type="Proteomes" id="UP000593910">
    <property type="component" value="Chromosome"/>
</dbReference>
<protein>
    <submittedName>
        <fullName evidence="2">Copper resistance protein B</fullName>
    </submittedName>
</protein>
<feature type="signal peptide" evidence="1">
    <location>
        <begin position="1"/>
        <end position="25"/>
    </location>
</feature>
<name>A0A7M1AV84_9BACT</name>
<proteinExistence type="predicted"/>
<dbReference type="GO" id="GO:0009279">
    <property type="term" value="C:cell outer membrane"/>
    <property type="evidence" value="ECO:0007669"/>
    <property type="project" value="InterPro"/>
</dbReference>
<evidence type="ECO:0000313" key="3">
    <source>
        <dbReference type="Proteomes" id="UP000593910"/>
    </source>
</evidence>
<evidence type="ECO:0000313" key="2">
    <source>
        <dbReference type="EMBL" id="QOP41296.1"/>
    </source>
</evidence>
<keyword evidence="1" id="KW-0732">Signal</keyword>